<feature type="region of interest" description="Disordered" evidence="1">
    <location>
        <begin position="70"/>
        <end position="97"/>
    </location>
</feature>
<organism evidence="2 3">
    <name type="scientific">Streptomyces parvus</name>
    <dbReference type="NCBI Taxonomy" id="66428"/>
    <lineage>
        <taxon>Bacteria</taxon>
        <taxon>Bacillati</taxon>
        <taxon>Actinomycetota</taxon>
        <taxon>Actinomycetes</taxon>
        <taxon>Kitasatosporales</taxon>
        <taxon>Streptomycetaceae</taxon>
        <taxon>Streptomyces</taxon>
    </lineage>
</organism>
<dbReference type="Proteomes" id="UP000469670">
    <property type="component" value="Unassembled WGS sequence"/>
</dbReference>
<sequence>MDLLDLWRGQLSLRRINVLIGSLLNQPGRSALAAAVDESAVWSDSEHLLAQVSDALELSNWLFYQANSSEDAEPLPAPTPMRRPGQEAAAVEPAQPTYASTEEVVDFFTRMNNL</sequence>
<proteinExistence type="predicted"/>
<evidence type="ECO:0000313" key="3">
    <source>
        <dbReference type="Proteomes" id="UP000469670"/>
    </source>
</evidence>
<dbReference type="EMBL" id="JAAGMP010001046">
    <property type="protein sequence ID" value="NEC21177.1"/>
    <property type="molecule type" value="Genomic_DNA"/>
</dbReference>
<name>A0A7K3S112_9ACTN</name>
<evidence type="ECO:0000313" key="2">
    <source>
        <dbReference type="EMBL" id="NEC21177.1"/>
    </source>
</evidence>
<gene>
    <name evidence="2" type="ORF">G3I50_23460</name>
</gene>
<dbReference type="RefSeq" id="WP_164205166.1">
    <property type="nucleotide sequence ID" value="NZ_JAAGMP010001046.1"/>
</dbReference>
<comment type="caution">
    <text evidence="2">The sequence shown here is derived from an EMBL/GenBank/DDBJ whole genome shotgun (WGS) entry which is preliminary data.</text>
</comment>
<reference evidence="2 3" key="1">
    <citation type="submission" date="2020-01" db="EMBL/GenBank/DDBJ databases">
        <title>Insect and environment-associated Actinomycetes.</title>
        <authorList>
            <person name="Currrie C."/>
            <person name="Chevrette M."/>
            <person name="Carlson C."/>
            <person name="Stubbendieck R."/>
            <person name="Wendt-Pienkowski E."/>
        </authorList>
    </citation>
    <scope>NUCLEOTIDE SEQUENCE [LARGE SCALE GENOMIC DNA]</scope>
    <source>
        <strain evidence="2 3">SID7590</strain>
    </source>
</reference>
<evidence type="ECO:0000256" key="1">
    <source>
        <dbReference type="SAM" id="MobiDB-lite"/>
    </source>
</evidence>
<accession>A0A7K3S112</accession>
<protein>
    <submittedName>
        <fullName evidence="2">Uncharacterized protein</fullName>
    </submittedName>
</protein>
<dbReference type="AlphaFoldDB" id="A0A7K3S112"/>